<dbReference type="GO" id="GO:0006302">
    <property type="term" value="P:double-strand break repair"/>
    <property type="evidence" value="ECO:0007669"/>
    <property type="project" value="TreeGrafter"/>
</dbReference>
<dbReference type="InterPro" id="IPR022572">
    <property type="entry name" value="DNA_rep/recomb_RecO_N"/>
</dbReference>
<evidence type="ECO:0000256" key="4">
    <source>
        <dbReference type="ARBA" id="ARBA00023172"/>
    </source>
</evidence>
<evidence type="ECO:0000256" key="7">
    <source>
        <dbReference type="SAM" id="MobiDB-lite"/>
    </source>
</evidence>
<feature type="compositionally biased region" description="Low complexity" evidence="7">
    <location>
        <begin position="42"/>
        <end position="57"/>
    </location>
</feature>
<dbReference type="EMBL" id="HE681424">
    <property type="protein sequence ID" value="CCG19372.1"/>
    <property type="molecule type" value="Genomic_DNA"/>
</dbReference>
<sequence>MPEEIAKPEADGKPEEIAKPEADGKPEEITKPEDYASSFAAHTPLTPSSSLASTAPHTHTHKKRVSDAQAFSLQCISWSEHSLIVTLFSREYGLIAGVAKSAKRPYSVLRPISAHFQPLRVSWSGTGEIKTITRVETDGFINLSSENLMSAWYLNELILRGIAKEDPHERLYDYYVQALNDLAAHVDARTVLRRFEWQWLCETGYGFDTPEPDFSDLEKEPELRKQLRLKIANILNRTSLNVRENQNHLSRLITTRSKTEDTQ</sequence>
<dbReference type="HOGENOM" id="CLU_066645_2_0_4"/>
<evidence type="ECO:0000256" key="6">
    <source>
        <dbReference type="ARBA" id="ARBA00033409"/>
    </source>
</evidence>
<reference evidence="9" key="1">
    <citation type="journal article" date="2012" name="Vet. Microbiol.">
        <title>Comparative genomic analyses of the Taylorellae.</title>
        <authorList>
            <person name="Hauser H."/>
            <person name="Richter D.C."/>
            <person name="van Tonder A."/>
            <person name="Clark L."/>
            <person name="Preston A."/>
        </authorList>
    </citation>
    <scope>NUCLEOTIDE SEQUENCE</scope>
    <source>
        <strain evidence="9">14/45</strain>
    </source>
</reference>
<dbReference type="SUPFAM" id="SSF50249">
    <property type="entry name" value="Nucleic acid-binding proteins"/>
    <property type="match status" value="1"/>
</dbReference>
<dbReference type="InterPro" id="IPR003717">
    <property type="entry name" value="RecO"/>
</dbReference>
<evidence type="ECO:0000256" key="1">
    <source>
        <dbReference type="ARBA" id="ARBA00007452"/>
    </source>
</evidence>
<dbReference type="InterPro" id="IPR042242">
    <property type="entry name" value="RecO_C"/>
</dbReference>
<feature type="domain" description="DNA replication/recombination mediator RecO N-terminal" evidence="8">
    <location>
        <begin position="68"/>
        <end position="137"/>
    </location>
</feature>
<dbReference type="PANTHER" id="PTHR33991">
    <property type="entry name" value="DNA REPAIR PROTEIN RECO"/>
    <property type="match status" value="1"/>
</dbReference>
<evidence type="ECO:0000256" key="2">
    <source>
        <dbReference type="ARBA" id="ARBA00021310"/>
    </source>
</evidence>
<dbReference type="NCBIfam" id="TIGR00613">
    <property type="entry name" value="reco"/>
    <property type="match status" value="1"/>
</dbReference>
<evidence type="ECO:0000313" key="9">
    <source>
        <dbReference type="EMBL" id="CCG19372.1"/>
    </source>
</evidence>
<name>I7J174_9BURK</name>
<gene>
    <name evidence="9" type="primary">recO</name>
    <name evidence="9" type="ORF">KUM_0575</name>
</gene>
<dbReference type="PANTHER" id="PTHR33991:SF1">
    <property type="entry name" value="DNA REPAIR PROTEIN RECO"/>
    <property type="match status" value="1"/>
</dbReference>
<dbReference type="InterPro" id="IPR037278">
    <property type="entry name" value="ARFGAP/RecO"/>
</dbReference>
<dbReference type="KEGG" id="tat:KUM_0575"/>
<dbReference type="GO" id="GO:0006310">
    <property type="term" value="P:DNA recombination"/>
    <property type="evidence" value="ECO:0007669"/>
    <property type="project" value="UniProtKB-KW"/>
</dbReference>
<evidence type="ECO:0000259" key="8">
    <source>
        <dbReference type="Pfam" id="PF11967"/>
    </source>
</evidence>
<organism evidence="9">
    <name type="scientific">Taylorella asinigenitalis 14/45</name>
    <dbReference type="NCBI Taxonomy" id="1091495"/>
    <lineage>
        <taxon>Bacteria</taxon>
        <taxon>Pseudomonadati</taxon>
        <taxon>Pseudomonadota</taxon>
        <taxon>Betaproteobacteria</taxon>
        <taxon>Burkholderiales</taxon>
        <taxon>Alcaligenaceae</taxon>
        <taxon>Taylorella</taxon>
    </lineage>
</organism>
<dbReference type="Gene3D" id="2.40.50.140">
    <property type="entry name" value="Nucleic acid-binding proteins"/>
    <property type="match status" value="1"/>
</dbReference>
<dbReference type="Gene3D" id="1.20.1440.120">
    <property type="entry name" value="Recombination protein O, C-terminal domain"/>
    <property type="match status" value="1"/>
</dbReference>
<accession>I7J174</accession>
<keyword evidence="5" id="KW-0234">DNA repair</keyword>
<evidence type="ECO:0000256" key="3">
    <source>
        <dbReference type="ARBA" id="ARBA00022763"/>
    </source>
</evidence>
<keyword evidence="3" id="KW-0227">DNA damage</keyword>
<keyword evidence="4" id="KW-0233">DNA recombination</keyword>
<dbReference type="Pfam" id="PF11967">
    <property type="entry name" value="RecO_N"/>
    <property type="match status" value="1"/>
</dbReference>
<protein>
    <recommendedName>
        <fullName evidence="2">DNA repair protein RecO</fullName>
    </recommendedName>
    <alternativeName>
        <fullName evidence="6">Recombination protein O</fullName>
    </alternativeName>
</protein>
<feature type="compositionally biased region" description="Basic and acidic residues" evidence="7">
    <location>
        <begin position="1"/>
        <end position="34"/>
    </location>
</feature>
<dbReference type="AlphaFoldDB" id="I7J174"/>
<evidence type="ECO:0000256" key="5">
    <source>
        <dbReference type="ARBA" id="ARBA00023204"/>
    </source>
</evidence>
<dbReference type="SUPFAM" id="SSF57863">
    <property type="entry name" value="ArfGap/RecO-like zinc finger"/>
    <property type="match status" value="1"/>
</dbReference>
<dbReference type="Pfam" id="PF02565">
    <property type="entry name" value="RecO_C"/>
    <property type="match status" value="1"/>
</dbReference>
<proteinExistence type="inferred from homology"/>
<dbReference type="GO" id="GO:0043590">
    <property type="term" value="C:bacterial nucleoid"/>
    <property type="evidence" value="ECO:0007669"/>
    <property type="project" value="TreeGrafter"/>
</dbReference>
<feature type="region of interest" description="Disordered" evidence="7">
    <location>
        <begin position="1"/>
        <end position="61"/>
    </location>
</feature>
<comment type="similarity">
    <text evidence="1">Belongs to the RecO family.</text>
</comment>
<dbReference type="InterPro" id="IPR012340">
    <property type="entry name" value="NA-bd_OB-fold"/>
</dbReference>